<accession>A0ABW5D6M4</accession>
<protein>
    <submittedName>
        <fullName evidence="1">Uncharacterized protein</fullName>
    </submittedName>
</protein>
<gene>
    <name evidence="1" type="ORF">ACFSSA_05990</name>
</gene>
<keyword evidence="2" id="KW-1185">Reference proteome</keyword>
<name>A0ABW5D6M4_9BACT</name>
<reference evidence="2" key="1">
    <citation type="journal article" date="2019" name="Int. J. Syst. Evol. Microbiol.">
        <title>The Global Catalogue of Microorganisms (GCM) 10K type strain sequencing project: providing services to taxonomists for standard genome sequencing and annotation.</title>
        <authorList>
            <consortium name="The Broad Institute Genomics Platform"/>
            <consortium name="The Broad Institute Genome Sequencing Center for Infectious Disease"/>
            <person name="Wu L."/>
            <person name="Ma J."/>
        </authorList>
    </citation>
    <scope>NUCLEOTIDE SEQUENCE [LARGE SCALE GENOMIC DNA]</scope>
    <source>
        <strain evidence="2">CGMCC 4.7106</strain>
    </source>
</reference>
<evidence type="ECO:0000313" key="1">
    <source>
        <dbReference type="EMBL" id="MFD2256215.1"/>
    </source>
</evidence>
<proteinExistence type="predicted"/>
<dbReference type="EMBL" id="JBHUIT010000004">
    <property type="protein sequence ID" value="MFD2256215.1"/>
    <property type="molecule type" value="Genomic_DNA"/>
</dbReference>
<dbReference type="Proteomes" id="UP001597375">
    <property type="component" value="Unassembled WGS sequence"/>
</dbReference>
<sequence length="110" mass="12680">MTAFCTTLAMTTDFTDYEPPRFEWDDWKGKALAKGLDEDLATLGREVYREAINHAWPGRLQWVCMDPMLTHFLTKSPQTARQFYEAMLATDGFQFAFEENGSGIIELLNF</sequence>
<evidence type="ECO:0000313" key="2">
    <source>
        <dbReference type="Proteomes" id="UP001597375"/>
    </source>
</evidence>
<organism evidence="1 2">
    <name type="scientific">Luteolibacter algae</name>
    <dbReference type="NCBI Taxonomy" id="454151"/>
    <lineage>
        <taxon>Bacteria</taxon>
        <taxon>Pseudomonadati</taxon>
        <taxon>Verrucomicrobiota</taxon>
        <taxon>Verrucomicrobiia</taxon>
        <taxon>Verrucomicrobiales</taxon>
        <taxon>Verrucomicrobiaceae</taxon>
        <taxon>Luteolibacter</taxon>
    </lineage>
</organism>
<comment type="caution">
    <text evidence="1">The sequence shown here is derived from an EMBL/GenBank/DDBJ whole genome shotgun (WGS) entry which is preliminary data.</text>
</comment>